<accession>A0A4Z0MNC4</accession>
<feature type="region of interest" description="Disordered" evidence="1">
    <location>
        <begin position="88"/>
        <end position="115"/>
    </location>
</feature>
<dbReference type="EMBL" id="SRKZ01000003">
    <property type="protein sequence ID" value="TGD80757.1"/>
    <property type="molecule type" value="Genomic_DNA"/>
</dbReference>
<sequence length="193" mass="21905">MNSHYVLFELGARWGAKKPLFPLITDNKGVSILKGPLQGINALVAHEEGQLFQFVADIGKELGIVPEGPNSYHGQMKQFIKSLANTGANEKPVKAQSSQPQKESNSEEYSGANEQIKEHCKQEWPDDFHMRAHCIAEQSKALLILQQGRPSDIEEDDFVTIRKKAARDWPSDFHMRAHQEKEQFEALRRLKDL</sequence>
<dbReference type="Proteomes" id="UP000298284">
    <property type="component" value="Unassembled WGS sequence"/>
</dbReference>
<dbReference type="OrthoDB" id="4772211at2"/>
<gene>
    <name evidence="2" type="ORF">EU557_13170</name>
</gene>
<proteinExistence type="predicted"/>
<comment type="caution">
    <text evidence="2">The sequence shown here is derived from an EMBL/GenBank/DDBJ whole genome shotgun (WGS) entry which is preliminary data.</text>
</comment>
<name>A0A4Z0MNC4_9BACT</name>
<keyword evidence="3" id="KW-1185">Reference proteome</keyword>
<evidence type="ECO:0000313" key="2">
    <source>
        <dbReference type="EMBL" id="TGD80757.1"/>
    </source>
</evidence>
<dbReference type="RefSeq" id="WP_135530900.1">
    <property type="nucleotide sequence ID" value="NZ_SRKZ01000003.1"/>
</dbReference>
<organism evidence="2 3">
    <name type="scientific">Hymenobacter wooponensis</name>
    <dbReference type="NCBI Taxonomy" id="1525360"/>
    <lineage>
        <taxon>Bacteria</taxon>
        <taxon>Pseudomonadati</taxon>
        <taxon>Bacteroidota</taxon>
        <taxon>Cytophagia</taxon>
        <taxon>Cytophagales</taxon>
        <taxon>Hymenobacteraceae</taxon>
        <taxon>Hymenobacter</taxon>
    </lineage>
</organism>
<protein>
    <submittedName>
        <fullName evidence="2">Uncharacterized protein</fullName>
    </submittedName>
</protein>
<reference evidence="2 3" key="1">
    <citation type="submission" date="2019-04" db="EMBL/GenBank/DDBJ databases">
        <authorList>
            <person name="Feng G."/>
            <person name="Zhang J."/>
            <person name="Zhu H."/>
        </authorList>
    </citation>
    <scope>NUCLEOTIDE SEQUENCE [LARGE SCALE GENOMIC DNA]</scope>
    <source>
        <strain evidence="2 3">JCM 19491</strain>
    </source>
</reference>
<evidence type="ECO:0000256" key="1">
    <source>
        <dbReference type="SAM" id="MobiDB-lite"/>
    </source>
</evidence>
<dbReference type="AlphaFoldDB" id="A0A4Z0MNC4"/>
<evidence type="ECO:0000313" key="3">
    <source>
        <dbReference type="Proteomes" id="UP000298284"/>
    </source>
</evidence>